<proteinExistence type="predicted"/>
<sequence>MATERAAPFGLALAATSVLLAACITPPITATPTGTGAVAIAWDGTADGVGPPRDLLVLCSATDNACAPGNALFDYAPADGTTSATLVPGMTVRDSAGHDASLPAGAYSLQAYSDTDNASGTQFGPVGSLLQISLGSRDLTIWWQSVGRESDTAPCPSGWKPSWAQWPSEGAGGYVCNKQVYAYYPDEPVIEPGAELAGTPWLLSIGRDSAEESCPDGYNPSWAQWPSDGDGGYVCNKLSD</sequence>
<reference evidence="1" key="1">
    <citation type="submission" date="2020-05" db="EMBL/GenBank/DDBJ databases">
        <authorList>
            <person name="Chiriac C."/>
            <person name="Salcher M."/>
            <person name="Ghai R."/>
            <person name="Kavagutti S V."/>
        </authorList>
    </citation>
    <scope>NUCLEOTIDE SEQUENCE</scope>
</reference>
<evidence type="ECO:0000313" key="1">
    <source>
        <dbReference type="EMBL" id="CAB4871110.1"/>
    </source>
</evidence>
<dbReference type="EMBL" id="CAFBLV010000106">
    <property type="protein sequence ID" value="CAB4871110.1"/>
    <property type="molecule type" value="Genomic_DNA"/>
</dbReference>
<organism evidence="1">
    <name type="scientific">freshwater metagenome</name>
    <dbReference type="NCBI Taxonomy" id="449393"/>
    <lineage>
        <taxon>unclassified sequences</taxon>
        <taxon>metagenomes</taxon>
        <taxon>ecological metagenomes</taxon>
    </lineage>
</organism>
<dbReference type="AlphaFoldDB" id="A0A6J7DNZ9"/>
<accession>A0A6J7DNZ9</accession>
<protein>
    <submittedName>
        <fullName evidence="1">Unannotated protein</fullName>
    </submittedName>
</protein>
<name>A0A6J7DNZ9_9ZZZZ</name>
<dbReference type="PROSITE" id="PS51257">
    <property type="entry name" value="PROKAR_LIPOPROTEIN"/>
    <property type="match status" value="1"/>
</dbReference>
<gene>
    <name evidence="1" type="ORF">UFOPK3425_00634</name>
</gene>